<dbReference type="InterPro" id="IPR036661">
    <property type="entry name" value="Luciferase-like_sf"/>
</dbReference>
<evidence type="ECO:0000256" key="1">
    <source>
        <dbReference type="ARBA" id="ARBA00023002"/>
    </source>
</evidence>
<gene>
    <name evidence="3" type="ORF">ACFPN6_06660</name>
</gene>
<dbReference type="Proteomes" id="UP001596156">
    <property type="component" value="Unassembled WGS sequence"/>
</dbReference>
<dbReference type="CDD" id="cd01097">
    <property type="entry name" value="Tetrahydromethanopterin_reductase"/>
    <property type="match status" value="1"/>
</dbReference>
<evidence type="ECO:0000259" key="2">
    <source>
        <dbReference type="Pfam" id="PF00296"/>
    </source>
</evidence>
<accession>A0ABW0D5L6</accession>
<dbReference type="PANTHER" id="PTHR43244">
    <property type="match status" value="1"/>
</dbReference>
<organism evidence="3 4">
    <name type="scientific">Streptomyces fimbriatus</name>
    <dbReference type="NCBI Taxonomy" id="68197"/>
    <lineage>
        <taxon>Bacteria</taxon>
        <taxon>Bacillati</taxon>
        <taxon>Actinomycetota</taxon>
        <taxon>Actinomycetes</taxon>
        <taxon>Kitasatosporales</taxon>
        <taxon>Streptomycetaceae</taxon>
        <taxon>Streptomyces</taxon>
    </lineage>
</organism>
<feature type="domain" description="Luciferase-like" evidence="2">
    <location>
        <begin position="27"/>
        <end position="291"/>
    </location>
</feature>
<dbReference type="Pfam" id="PF00296">
    <property type="entry name" value="Bac_luciferase"/>
    <property type="match status" value="1"/>
</dbReference>
<dbReference type="SUPFAM" id="SSF51679">
    <property type="entry name" value="Bacterial luciferase-like"/>
    <property type="match status" value="1"/>
</dbReference>
<dbReference type="PANTHER" id="PTHR43244:SF1">
    <property type="entry name" value="5,10-METHYLENETETRAHYDROMETHANOPTERIN REDUCTASE"/>
    <property type="match status" value="1"/>
</dbReference>
<evidence type="ECO:0000313" key="3">
    <source>
        <dbReference type="EMBL" id="MFC5224294.1"/>
    </source>
</evidence>
<evidence type="ECO:0000313" key="4">
    <source>
        <dbReference type="Proteomes" id="UP001596156"/>
    </source>
</evidence>
<keyword evidence="4" id="KW-1185">Reference proteome</keyword>
<dbReference type="Gene3D" id="3.20.20.30">
    <property type="entry name" value="Luciferase-like domain"/>
    <property type="match status" value="1"/>
</dbReference>
<protein>
    <submittedName>
        <fullName evidence="3">LLM class flavin-dependent oxidoreductase</fullName>
    </submittedName>
</protein>
<proteinExistence type="predicted"/>
<dbReference type="InterPro" id="IPR050564">
    <property type="entry name" value="F420-G6PD/mer"/>
</dbReference>
<dbReference type="EMBL" id="JBHSKL010000007">
    <property type="protein sequence ID" value="MFC5224294.1"/>
    <property type="molecule type" value="Genomic_DNA"/>
</dbReference>
<dbReference type="InterPro" id="IPR011251">
    <property type="entry name" value="Luciferase-like_dom"/>
</dbReference>
<reference evidence="4" key="1">
    <citation type="journal article" date="2019" name="Int. J. Syst. Evol. Microbiol.">
        <title>The Global Catalogue of Microorganisms (GCM) 10K type strain sequencing project: providing services to taxonomists for standard genome sequencing and annotation.</title>
        <authorList>
            <consortium name="The Broad Institute Genomics Platform"/>
            <consortium name="The Broad Institute Genome Sequencing Center for Infectious Disease"/>
            <person name="Wu L."/>
            <person name="Ma J."/>
        </authorList>
    </citation>
    <scope>NUCLEOTIDE SEQUENCE [LARGE SCALE GENOMIC DNA]</scope>
    <source>
        <strain evidence="4">CCM 8479</strain>
    </source>
</reference>
<sequence>MSRHVSVLLPFVPVRAEQAAPFGAFVQWRGAHALWQGQGSSVEQHQIFTQLSGMGMRVPFGIGVSLMPLRHPLLAALEARTVAAASGHPVVAGFGPGARSFQAATLGEPYASPLTASREYLTLVRALLRGGEIDQQGTYFSYTGSLPQVAAPGVEIGLGVLRPGMARLAGETADVAITWLTPPGYVRDVLVPALREGAEAAGRPMPRVVTFVATAAAADGRDLVPTLAQGSSGHFEGPHYRDMLQRAGVRVRDADHDDIARGLLRTGGMLAGDADEIGAGVAAFHDAGVDEVVLNCAGVALRWGPRAVLADLDLLFADNAW</sequence>
<name>A0ABW0D5L6_STRFI</name>
<keyword evidence="1" id="KW-0560">Oxidoreductase</keyword>
<dbReference type="RefSeq" id="WP_344644871.1">
    <property type="nucleotide sequence ID" value="NZ_BAAASS010000011.1"/>
</dbReference>
<comment type="caution">
    <text evidence="3">The sequence shown here is derived from an EMBL/GenBank/DDBJ whole genome shotgun (WGS) entry which is preliminary data.</text>
</comment>